<evidence type="ECO:0000256" key="1">
    <source>
        <dbReference type="ARBA" id="ARBA00004651"/>
    </source>
</evidence>
<keyword evidence="11" id="KW-1185">Reference proteome</keyword>
<feature type="domain" description="Integral membrane protein YccS N-terminal" evidence="8">
    <location>
        <begin position="70"/>
        <end position="339"/>
    </location>
</feature>
<comment type="subcellular location">
    <subcellularLocation>
        <location evidence="1">Cell membrane</location>
        <topology evidence="1">Multi-pass membrane protein</topology>
    </subcellularLocation>
</comment>
<feature type="transmembrane region" description="Helical" evidence="7">
    <location>
        <begin position="68"/>
        <end position="85"/>
    </location>
</feature>
<feature type="domain" description="Integral membrane bound transporter" evidence="9">
    <location>
        <begin position="404"/>
        <end position="530"/>
    </location>
</feature>
<evidence type="ECO:0000313" key="10">
    <source>
        <dbReference type="EMBL" id="OAQ38104.1"/>
    </source>
</evidence>
<dbReference type="GO" id="GO:0005886">
    <property type="term" value="C:plasma membrane"/>
    <property type="evidence" value="ECO:0007669"/>
    <property type="project" value="UniProtKB-SubCell"/>
</dbReference>
<dbReference type="AlphaFoldDB" id="A0A179DB07"/>
<evidence type="ECO:0000256" key="5">
    <source>
        <dbReference type="ARBA" id="ARBA00023136"/>
    </source>
</evidence>
<comment type="caution">
    <text evidence="10">The sequence shown here is derived from an EMBL/GenBank/DDBJ whole genome shotgun (WGS) entry which is preliminary data.</text>
</comment>
<feature type="transmembrane region" description="Helical" evidence="7">
    <location>
        <begin position="486"/>
        <end position="505"/>
    </location>
</feature>
<gene>
    <name evidence="10" type="ORF">A5893_14970</name>
</gene>
<dbReference type="Pfam" id="PF12805">
    <property type="entry name" value="FUSC-like"/>
    <property type="match status" value="1"/>
</dbReference>
<proteinExistence type="inferred from homology"/>
<dbReference type="InterPro" id="IPR032692">
    <property type="entry name" value="YccS_N"/>
</dbReference>
<keyword evidence="5 7" id="KW-0472">Membrane</keyword>
<feature type="transmembrane region" description="Helical" evidence="7">
    <location>
        <begin position="91"/>
        <end position="107"/>
    </location>
</feature>
<dbReference type="Pfam" id="PF13515">
    <property type="entry name" value="FUSC_2"/>
    <property type="match status" value="1"/>
</dbReference>
<dbReference type="STRING" id="1826909.A5893_14970"/>
<feature type="transmembrane region" description="Helical" evidence="7">
    <location>
        <begin position="517"/>
        <end position="535"/>
    </location>
</feature>
<keyword evidence="3 7" id="KW-0812">Transmembrane</keyword>
<reference evidence="10 11" key="1">
    <citation type="submission" date="2016-04" db="EMBL/GenBank/DDBJ databases">
        <authorList>
            <person name="Evans L.H."/>
            <person name="Alamgir A."/>
            <person name="Owens N."/>
            <person name="Weber N.D."/>
            <person name="Virtaneva K."/>
            <person name="Barbian K."/>
            <person name="Babar A."/>
            <person name="Rosenke K."/>
        </authorList>
    </citation>
    <scope>NUCLEOTIDE SEQUENCE [LARGE SCALE GENOMIC DNA]</scope>
    <source>
        <strain evidence="10 11">CCM 8644</strain>
    </source>
</reference>
<evidence type="ECO:0000256" key="7">
    <source>
        <dbReference type="SAM" id="Phobius"/>
    </source>
</evidence>
<feature type="transmembrane region" description="Helical" evidence="7">
    <location>
        <begin position="33"/>
        <end position="56"/>
    </location>
</feature>
<keyword evidence="4 7" id="KW-1133">Transmembrane helix</keyword>
<dbReference type="PANTHER" id="PTHR30509">
    <property type="entry name" value="P-HYDROXYBENZOIC ACID EFFLUX PUMP SUBUNIT-RELATED"/>
    <property type="match status" value="1"/>
</dbReference>
<dbReference type="Proteomes" id="UP000078459">
    <property type="component" value="Unassembled WGS sequence"/>
</dbReference>
<comment type="similarity">
    <text evidence="6">Belongs to the YccS/YhfK family.</text>
</comment>
<evidence type="ECO:0000256" key="3">
    <source>
        <dbReference type="ARBA" id="ARBA00022692"/>
    </source>
</evidence>
<protein>
    <submittedName>
        <fullName evidence="10">Uncharacterized protein</fullName>
    </submittedName>
</protein>
<dbReference type="OrthoDB" id="8670769at2"/>
<evidence type="ECO:0000259" key="8">
    <source>
        <dbReference type="Pfam" id="PF12805"/>
    </source>
</evidence>
<evidence type="ECO:0000256" key="6">
    <source>
        <dbReference type="ARBA" id="ARBA00043993"/>
    </source>
</evidence>
<feature type="transmembrane region" description="Helical" evidence="7">
    <location>
        <begin position="442"/>
        <end position="459"/>
    </location>
</feature>
<sequence length="706" mass="81044">MIKQFKDFKDFLYTQYFSDGVKVTIGVLLPSLIFFQIGLLEIGITISLGALCVSIADSPGPWIHRKNGMLYTILFISLTSFITALINTNVYLLSIEIFSFCFIFAMFNVYGERAAAVGTAALLVMVLNINPNKTTLKLFEHSLYIIFGGGWYFLLSNAFSQIRPYRYAQQTLGECISAIADYLKMRARFYTEEISVEDNFKDLVDQQIKVNHQLDVVREALFKTRKLLNDSTNAGRLMVKIFVDMVDLFEQTMATNNDYNTIRRKYEEKDILIHFNELILKLATEVNYVGFCLIYQEKPINKQMTINDLDILKSKIDLLEKSGENVLILKKILINLRNIYNRTLAIQNYFGKQTQELKTNSSPDELSRFVNHQSFDWKLFKNNLNLNSSAFRFALRLAVVCILGFIIGKLFAFGDHSNWIILTILVILKPGFSNTKKRNFERVIGTIIGGILGAIILTFVDSQTLKFVILLVAMLITYSFIRVKYIVSVIAMTPFILILFSFINATNNTTVLVSERIIDTLLGSLLAIVFSYFFLPGWESLQFKSYLGKILKANLNYFEHIILRQSLMPATETDYKLARKDVYVNTANLAAAFQRMIKEPKSRQNHVNEIHKFVVLNHILSSYLANLSAMFLENEPKINNDQLKLIRKTRFYLEEAIEKVDDKMSGTTKNKLHIHLSENKTDEELTEQLMSINKLSADLNKISEKL</sequence>
<feature type="transmembrane region" description="Helical" evidence="7">
    <location>
        <begin position="465"/>
        <end position="481"/>
    </location>
</feature>
<organism evidence="10 11">
    <name type="scientific">Pedobacter psychrophilus</name>
    <dbReference type="NCBI Taxonomy" id="1826909"/>
    <lineage>
        <taxon>Bacteria</taxon>
        <taxon>Pseudomonadati</taxon>
        <taxon>Bacteroidota</taxon>
        <taxon>Sphingobacteriia</taxon>
        <taxon>Sphingobacteriales</taxon>
        <taxon>Sphingobacteriaceae</taxon>
        <taxon>Pedobacter</taxon>
    </lineage>
</organism>
<dbReference type="PANTHER" id="PTHR30509:SF9">
    <property type="entry name" value="MULTIDRUG RESISTANCE PROTEIN MDTO"/>
    <property type="match status" value="1"/>
</dbReference>
<evidence type="ECO:0000256" key="2">
    <source>
        <dbReference type="ARBA" id="ARBA00022475"/>
    </source>
</evidence>
<name>A0A179DB07_9SPHI</name>
<feature type="transmembrane region" description="Helical" evidence="7">
    <location>
        <begin position="393"/>
        <end position="413"/>
    </location>
</feature>
<dbReference type="EMBL" id="LWHJ01000031">
    <property type="protein sequence ID" value="OAQ38104.1"/>
    <property type="molecule type" value="Genomic_DNA"/>
</dbReference>
<dbReference type="InterPro" id="IPR049453">
    <property type="entry name" value="Memb_transporter_dom"/>
</dbReference>
<accession>A0A179DB07</accession>
<reference evidence="10 11" key="2">
    <citation type="submission" date="2016-06" db="EMBL/GenBank/DDBJ databases">
        <title>Pedobacter psychrophilus sp. nov., isolated from Antarctic fragmentary rock.</title>
        <authorList>
            <person name="Svec P."/>
        </authorList>
    </citation>
    <scope>NUCLEOTIDE SEQUENCE [LARGE SCALE GENOMIC DNA]</scope>
    <source>
        <strain evidence="10 11">CCM 8644</strain>
    </source>
</reference>
<evidence type="ECO:0000259" key="9">
    <source>
        <dbReference type="Pfam" id="PF13515"/>
    </source>
</evidence>
<evidence type="ECO:0000313" key="11">
    <source>
        <dbReference type="Proteomes" id="UP000078459"/>
    </source>
</evidence>
<dbReference type="RefSeq" id="WP_068823497.1">
    <property type="nucleotide sequence ID" value="NZ_LWHJ01000031.1"/>
</dbReference>
<feature type="transmembrane region" description="Helical" evidence="7">
    <location>
        <begin position="142"/>
        <end position="160"/>
    </location>
</feature>
<evidence type="ECO:0000256" key="4">
    <source>
        <dbReference type="ARBA" id="ARBA00022989"/>
    </source>
</evidence>
<feature type="transmembrane region" description="Helical" evidence="7">
    <location>
        <begin position="114"/>
        <end position="130"/>
    </location>
</feature>
<keyword evidence="2" id="KW-1003">Cell membrane</keyword>